<organism evidence="1 2">
    <name type="scientific">Meira miltonrushii</name>
    <dbReference type="NCBI Taxonomy" id="1280837"/>
    <lineage>
        <taxon>Eukaryota</taxon>
        <taxon>Fungi</taxon>
        <taxon>Dikarya</taxon>
        <taxon>Basidiomycota</taxon>
        <taxon>Ustilaginomycotina</taxon>
        <taxon>Exobasidiomycetes</taxon>
        <taxon>Exobasidiales</taxon>
        <taxon>Brachybasidiaceae</taxon>
        <taxon>Meira</taxon>
    </lineage>
</organism>
<dbReference type="RefSeq" id="XP_025355426.1">
    <property type="nucleotide sequence ID" value="XM_025502264.1"/>
</dbReference>
<dbReference type="EMBL" id="KZ819603">
    <property type="protein sequence ID" value="PWN35124.1"/>
    <property type="molecule type" value="Genomic_DNA"/>
</dbReference>
<name>A0A316VCU0_9BASI</name>
<dbReference type="Proteomes" id="UP000245771">
    <property type="component" value="Unassembled WGS sequence"/>
</dbReference>
<dbReference type="InParanoid" id="A0A316VCU0"/>
<evidence type="ECO:0000313" key="1">
    <source>
        <dbReference type="EMBL" id="PWN35124.1"/>
    </source>
</evidence>
<dbReference type="AlphaFoldDB" id="A0A316VCU0"/>
<accession>A0A316VCU0</accession>
<keyword evidence="2" id="KW-1185">Reference proteome</keyword>
<proteinExistence type="predicted"/>
<dbReference type="GeneID" id="37024045"/>
<gene>
    <name evidence="1" type="ORF">FA14DRAFT_37962</name>
</gene>
<sequence length="91" mass="9679">MYKIQQSDFLNRMIAPFSIIALVVAFPFHVQSAGTGYQPTPQHDPYPPGSPQPLPKCTGSVVSQTIVATSNCNHLVSGACGLHTFCCASCP</sequence>
<evidence type="ECO:0000313" key="2">
    <source>
        <dbReference type="Proteomes" id="UP000245771"/>
    </source>
</evidence>
<reference evidence="1 2" key="1">
    <citation type="journal article" date="2018" name="Mol. Biol. Evol.">
        <title>Broad Genomic Sampling Reveals a Smut Pathogenic Ancestry of the Fungal Clade Ustilaginomycotina.</title>
        <authorList>
            <person name="Kijpornyongpan T."/>
            <person name="Mondo S.J."/>
            <person name="Barry K."/>
            <person name="Sandor L."/>
            <person name="Lee J."/>
            <person name="Lipzen A."/>
            <person name="Pangilinan J."/>
            <person name="LaButti K."/>
            <person name="Hainaut M."/>
            <person name="Henrissat B."/>
            <person name="Grigoriev I.V."/>
            <person name="Spatafora J.W."/>
            <person name="Aime M.C."/>
        </authorList>
    </citation>
    <scope>NUCLEOTIDE SEQUENCE [LARGE SCALE GENOMIC DNA]</scope>
    <source>
        <strain evidence="1 2">MCA 3882</strain>
    </source>
</reference>
<protein>
    <submittedName>
        <fullName evidence="1">Uncharacterized protein</fullName>
    </submittedName>
</protein>